<organism evidence="1 2">
    <name type="scientific">Bauhinia variegata</name>
    <name type="common">Purple orchid tree</name>
    <name type="synonym">Phanera variegata</name>
    <dbReference type="NCBI Taxonomy" id="167791"/>
    <lineage>
        <taxon>Eukaryota</taxon>
        <taxon>Viridiplantae</taxon>
        <taxon>Streptophyta</taxon>
        <taxon>Embryophyta</taxon>
        <taxon>Tracheophyta</taxon>
        <taxon>Spermatophyta</taxon>
        <taxon>Magnoliopsida</taxon>
        <taxon>eudicotyledons</taxon>
        <taxon>Gunneridae</taxon>
        <taxon>Pentapetalae</taxon>
        <taxon>rosids</taxon>
        <taxon>fabids</taxon>
        <taxon>Fabales</taxon>
        <taxon>Fabaceae</taxon>
        <taxon>Cercidoideae</taxon>
        <taxon>Cercideae</taxon>
        <taxon>Bauhiniinae</taxon>
        <taxon>Bauhinia</taxon>
    </lineage>
</organism>
<name>A0ACB9KHT3_BAUVA</name>
<reference evidence="1 2" key="1">
    <citation type="journal article" date="2022" name="DNA Res.">
        <title>Chromosomal-level genome assembly of the orchid tree Bauhinia variegata (Leguminosae; Cercidoideae) supports the allotetraploid origin hypothesis of Bauhinia.</title>
        <authorList>
            <person name="Zhong Y."/>
            <person name="Chen Y."/>
            <person name="Zheng D."/>
            <person name="Pang J."/>
            <person name="Liu Y."/>
            <person name="Luo S."/>
            <person name="Meng S."/>
            <person name="Qian L."/>
            <person name="Wei D."/>
            <person name="Dai S."/>
            <person name="Zhou R."/>
        </authorList>
    </citation>
    <scope>NUCLEOTIDE SEQUENCE [LARGE SCALE GENOMIC DNA]</scope>
    <source>
        <strain evidence="1">BV-YZ2020</strain>
    </source>
</reference>
<dbReference type="EMBL" id="CM039439">
    <property type="protein sequence ID" value="KAI4296758.1"/>
    <property type="molecule type" value="Genomic_DNA"/>
</dbReference>
<dbReference type="Proteomes" id="UP000828941">
    <property type="component" value="Chromosome 14"/>
</dbReference>
<gene>
    <name evidence="1" type="ORF">L6164_036686</name>
</gene>
<proteinExistence type="predicted"/>
<sequence>MENNTSSARTDRKLIERNRRNQMKALYSKLNSIVPRQQSSRGGTSLPDQLHEATKYIKKLQINLEKMKEKKDSLMEIQKPSNVRMNRGKVLGLKAPEIEIHQMGSALEVVLITGLDCQFMFNEVLRVLSEEGADIVNASYTVVQDTGFHIIHSKVEQSTNGPARITERLKRFMYGSGAL</sequence>
<evidence type="ECO:0000313" key="1">
    <source>
        <dbReference type="EMBL" id="KAI4296758.1"/>
    </source>
</evidence>
<comment type="caution">
    <text evidence="1">The sequence shown here is derived from an EMBL/GenBank/DDBJ whole genome shotgun (WGS) entry which is preliminary data.</text>
</comment>
<accession>A0ACB9KHT3</accession>
<evidence type="ECO:0000313" key="2">
    <source>
        <dbReference type="Proteomes" id="UP000828941"/>
    </source>
</evidence>
<protein>
    <submittedName>
        <fullName evidence="1">Uncharacterized protein</fullName>
    </submittedName>
</protein>
<keyword evidence="2" id="KW-1185">Reference proteome</keyword>